<sequence length="57" mass="6721">MQRLSPSVVRKPLRVKLIRDRICPSSEESDNEGMTTRVKINRAFYLSSLYSYLETER</sequence>
<dbReference type="AlphaFoldDB" id="A0A7U7GAH3"/>
<accession>A0A7U7GAH3</accession>
<gene>
    <name evidence="1" type="ORF">BN874_1920014</name>
</gene>
<keyword evidence="2" id="KW-1185">Reference proteome</keyword>
<evidence type="ECO:0000313" key="2">
    <source>
        <dbReference type="Proteomes" id="UP000019184"/>
    </source>
</evidence>
<protein>
    <submittedName>
        <fullName evidence="1">Uncharacterized protein</fullName>
    </submittedName>
</protein>
<dbReference type="Proteomes" id="UP000019184">
    <property type="component" value="Unassembled WGS sequence"/>
</dbReference>
<proteinExistence type="predicted"/>
<dbReference type="EMBL" id="CBTK010000104">
    <property type="protein sequence ID" value="CDH44847.1"/>
    <property type="molecule type" value="Genomic_DNA"/>
</dbReference>
<organism evidence="1 2">
    <name type="scientific">Candidatus Contendobacter odensis Run_B_J11</name>
    <dbReference type="NCBI Taxonomy" id="1400861"/>
    <lineage>
        <taxon>Bacteria</taxon>
        <taxon>Pseudomonadati</taxon>
        <taxon>Pseudomonadota</taxon>
        <taxon>Gammaproteobacteria</taxon>
        <taxon>Candidatus Competibacteraceae</taxon>
        <taxon>Candidatus Contendibacter</taxon>
    </lineage>
</organism>
<evidence type="ECO:0000313" key="1">
    <source>
        <dbReference type="EMBL" id="CDH44847.1"/>
    </source>
</evidence>
<reference evidence="1 2" key="1">
    <citation type="journal article" date="2014" name="ISME J.">
        <title>Candidatus Competibacter-lineage genomes retrieved from metagenomes reveal functional metabolic diversity.</title>
        <authorList>
            <person name="McIlroy S.J."/>
            <person name="Albertsen M."/>
            <person name="Andresen E.K."/>
            <person name="Saunders A.M."/>
            <person name="Kristiansen R."/>
            <person name="Stokholm-Bjerregaard M."/>
            <person name="Nielsen K.L."/>
            <person name="Nielsen P.H."/>
        </authorList>
    </citation>
    <scope>NUCLEOTIDE SEQUENCE [LARGE SCALE GENOMIC DNA]</scope>
    <source>
        <strain evidence="1 2">Run_B_J11</strain>
    </source>
</reference>
<name>A0A7U7GAH3_9GAMM</name>
<comment type="caution">
    <text evidence="1">The sequence shown here is derived from an EMBL/GenBank/DDBJ whole genome shotgun (WGS) entry which is preliminary data.</text>
</comment>